<comment type="caution">
    <text evidence="2">The sequence shown here is derived from an EMBL/GenBank/DDBJ whole genome shotgun (WGS) entry which is preliminary data.</text>
</comment>
<feature type="compositionally biased region" description="Basic and acidic residues" evidence="1">
    <location>
        <begin position="75"/>
        <end position="86"/>
    </location>
</feature>
<protein>
    <submittedName>
        <fullName evidence="2">Uncharacterized protein</fullName>
    </submittedName>
</protein>
<evidence type="ECO:0000313" key="2">
    <source>
        <dbReference type="EMBL" id="KAL1527951.1"/>
    </source>
</evidence>
<evidence type="ECO:0000313" key="3">
    <source>
        <dbReference type="Proteomes" id="UP001515480"/>
    </source>
</evidence>
<feature type="compositionally biased region" description="Acidic residues" evidence="1">
    <location>
        <begin position="569"/>
        <end position="596"/>
    </location>
</feature>
<name>A0AB34K4E7_PRYPA</name>
<organism evidence="2 3">
    <name type="scientific">Prymnesium parvum</name>
    <name type="common">Toxic golden alga</name>
    <dbReference type="NCBI Taxonomy" id="97485"/>
    <lineage>
        <taxon>Eukaryota</taxon>
        <taxon>Haptista</taxon>
        <taxon>Haptophyta</taxon>
        <taxon>Prymnesiophyceae</taxon>
        <taxon>Prymnesiales</taxon>
        <taxon>Prymnesiaceae</taxon>
        <taxon>Prymnesium</taxon>
    </lineage>
</organism>
<feature type="compositionally biased region" description="Acidic residues" evidence="1">
    <location>
        <begin position="544"/>
        <end position="559"/>
    </location>
</feature>
<feature type="region of interest" description="Disordered" evidence="1">
    <location>
        <begin position="1"/>
        <end position="24"/>
    </location>
</feature>
<feature type="region of interest" description="Disordered" evidence="1">
    <location>
        <begin position="42"/>
        <end position="61"/>
    </location>
</feature>
<dbReference type="EMBL" id="JBGBPQ010000002">
    <property type="protein sequence ID" value="KAL1527951.1"/>
    <property type="molecule type" value="Genomic_DNA"/>
</dbReference>
<feature type="compositionally biased region" description="Basic and acidic residues" evidence="1">
    <location>
        <begin position="1"/>
        <end position="20"/>
    </location>
</feature>
<dbReference type="Proteomes" id="UP001515480">
    <property type="component" value="Unassembled WGS sequence"/>
</dbReference>
<reference evidence="2 3" key="1">
    <citation type="journal article" date="2024" name="Science">
        <title>Giant polyketide synthase enzymes in the biosynthesis of giant marine polyether toxins.</title>
        <authorList>
            <person name="Fallon T.R."/>
            <person name="Shende V.V."/>
            <person name="Wierzbicki I.H."/>
            <person name="Pendleton A.L."/>
            <person name="Watervoot N.F."/>
            <person name="Auber R.P."/>
            <person name="Gonzalez D.J."/>
            <person name="Wisecaver J.H."/>
            <person name="Moore B.S."/>
        </authorList>
    </citation>
    <scope>NUCLEOTIDE SEQUENCE [LARGE SCALE GENOMIC DNA]</scope>
    <source>
        <strain evidence="2 3">12B1</strain>
    </source>
</reference>
<dbReference type="AlphaFoldDB" id="A0AB34K4E7"/>
<evidence type="ECO:0000256" key="1">
    <source>
        <dbReference type="SAM" id="MobiDB-lite"/>
    </source>
</evidence>
<sequence length="637" mass="71256">MGWKVTLRENDQKPPRKEGGHTACASTRAARSCSAEAPACAPAAVPEWDPQQASPREDSICARDDIASYMFCGEGERDGAKTDRPRSVHGAPSPRRQRLAPIPRSSLEPLLSPRITSVDGKPLPSPFWAVPPPKIISAAASFDKTQDDLECQAELAYERLHKTEGLHEALRADRAFDELVLASSFEETPDSSGLYQDHFYMPPKTPAAVTAVVQVFWAYQEFIYSIFYYYAAMGSGPDLEHINFAEYKLMLDHAKIDVREERALKPRRSFKQRRENSQISFTRNQFLLSLSRLAVSQFGTSIPLWRALERIIEEKLLPNVPVEARESPDDFREAVCYTQSVDDSLRLFEPMLTSIYDTYTDGESAMSVDAWILLCLHCQLASDVLSKRDLRLIFSRSRMWASNTDTRGQLMFVDFLEAIVRVAVLNALPTDAMLKAAGCKYAHLYTDKLKRWGTYGEFLEDNDPRRMAPERRQETSRAVFHLLSIMAGTIARVLALPITGKPQDFVTKRAQSSLFKQRCLASYVRQEAVTGEEDPSPLESGDNNSEDEESGEEDMEDLAQGDSGSADQESGDLEPEEGDQEPGEDNSADDESDDDAGSGPMFRESIYAVGINLMRLRLSQKGLIVKQSENMPSSNTL</sequence>
<proteinExistence type="predicted"/>
<gene>
    <name evidence="2" type="ORF">AB1Y20_009322</name>
</gene>
<feature type="region of interest" description="Disordered" evidence="1">
    <location>
        <begin position="526"/>
        <end position="601"/>
    </location>
</feature>
<keyword evidence="3" id="KW-1185">Reference proteome</keyword>
<accession>A0AB34K4E7</accession>
<feature type="region of interest" description="Disordered" evidence="1">
    <location>
        <begin position="75"/>
        <end position="116"/>
    </location>
</feature>